<dbReference type="Proteomes" id="UP000030528">
    <property type="component" value="Unassembled WGS sequence"/>
</dbReference>
<dbReference type="RefSeq" id="WP_036770565.1">
    <property type="nucleotide sequence ID" value="NZ_AULI01000008.1"/>
</dbReference>
<sequence>MLVHVGLNVSNLDKSVSFYNDVFGEEPVKEKVDYAKYLPEGLQLNFTLNTSESTKGNQVNHFGIQVENQDEIQSQKNRLEKLGYFTKDEMNTSCCYALQDKFWVTDPDGNEWEFFYTKKDE</sequence>
<keyword evidence="3" id="KW-1185">Reference proteome</keyword>
<dbReference type="PANTHER" id="PTHR41294:SF1">
    <property type="entry name" value="CADMIUM-INDUCED PROTEIN CADI"/>
    <property type="match status" value="1"/>
</dbReference>
<dbReference type="SUPFAM" id="SSF54593">
    <property type="entry name" value="Glyoxalase/Bleomycin resistance protein/Dihydroxybiphenyl dioxygenase"/>
    <property type="match status" value="1"/>
</dbReference>
<dbReference type="STRING" id="1385510.GCA_000425205_02211"/>
<dbReference type="PROSITE" id="PS51819">
    <property type="entry name" value="VOC"/>
    <property type="match status" value="1"/>
</dbReference>
<dbReference type="OrthoDB" id="9789608at2"/>
<dbReference type="eggNOG" id="COG0346">
    <property type="taxonomic scope" value="Bacteria"/>
</dbReference>
<organism evidence="2 3">
    <name type="scientific">Pontibacillus halophilus JSM 076056 = DSM 19796</name>
    <dbReference type="NCBI Taxonomy" id="1385510"/>
    <lineage>
        <taxon>Bacteria</taxon>
        <taxon>Bacillati</taxon>
        <taxon>Bacillota</taxon>
        <taxon>Bacilli</taxon>
        <taxon>Bacillales</taxon>
        <taxon>Bacillaceae</taxon>
        <taxon>Pontibacillus</taxon>
    </lineage>
</organism>
<dbReference type="NCBIfam" id="NF041414">
    <property type="entry name" value="ArsI_CadI_VOC"/>
    <property type="match status" value="1"/>
</dbReference>
<reference evidence="2 3" key="1">
    <citation type="submission" date="2013-08" db="EMBL/GenBank/DDBJ databases">
        <authorList>
            <person name="Huang J."/>
            <person name="Wang G."/>
        </authorList>
    </citation>
    <scope>NUCLEOTIDE SEQUENCE [LARGE SCALE GENOMIC DNA]</scope>
    <source>
        <strain evidence="2 3">JSM 076056</strain>
    </source>
</reference>
<dbReference type="AlphaFoldDB" id="A0A0A5GF42"/>
<feature type="domain" description="VOC" evidence="1">
    <location>
        <begin position="1"/>
        <end position="117"/>
    </location>
</feature>
<evidence type="ECO:0000313" key="3">
    <source>
        <dbReference type="Proteomes" id="UP000030528"/>
    </source>
</evidence>
<accession>A0A0A5GF42</accession>
<dbReference type="Gene3D" id="3.10.180.10">
    <property type="entry name" value="2,3-Dihydroxybiphenyl 1,2-Dioxygenase, domain 1"/>
    <property type="match status" value="1"/>
</dbReference>
<dbReference type="InterPro" id="IPR029068">
    <property type="entry name" value="Glyas_Bleomycin-R_OHBP_Dase"/>
</dbReference>
<dbReference type="Pfam" id="PF00903">
    <property type="entry name" value="Glyoxalase"/>
    <property type="match status" value="1"/>
</dbReference>
<name>A0A0A5GF42_9BACI</name>
<protein>
    <recommendedName>
        <fullName evidence="1">VOC domain-containing protein</fullName>
    </recommendedName>
</protein>
<dbReference type="InterPro" id="IPR037523">
    <property type="entry name" value="VOC_core"/>
</dbReference>
<dbReference type="PANTHER" id="PTHR41294">
    <property type="entry name" value="CADMIUM-INDUCED PROTEIN CADI"/>
    <property type="match status" value="1"/>
</dbReference>
<proteinExistence type="predicted"/>
<dbReference type="InterPro" id="IPR052393">
    <property type="entry name" value="Cadmium-induced_rsp"/>
</dbReference>
<evidence type="ECO:0000313" key="2">
    <source>
        <dbReference type="EMBL" id="KGX89740.1"/>
    </source>
</evidence>
<dbReference type="EMBL" id="AVPE01000020">
    <property type="protein sequence ID" value="KGX89740.1"/>
    <property type="molecule type" value="Genomic_DNA"/>
</dbReference>
<dbReference type="InterPro" id="IPR004360">
    <property type="entry name" value="Glyas_Fos-R_dOase_dom"/>
</dbReference>
<dbReference type="InterPro" id="IPR049789">
    <property type="entry name" value="ArsI/CadI-like"/>
</dbReference>
<dbReference type="GO" id="GO:0046686">
    <property type="term" value="P:response to cadmium ion"/>
    <property type="evidence" value="ECO:0007669"/>
    <property type="project" value="TreeGrafter"/>
</dbReference>
<comment type="caution">
    <text evidence="2">The sequence shown here is derived from an EMBL/GenBank/DDBJ whole genome shotgun (WGS) entry which is preliminary data.</text>
</comment>
<gene>
    <name evidence="2" type="ORF">N781_16095</name>
</gene>
<evidence type="ECO:0000259" key="1">
    <source>
        <dbReference type="PROSITE" id="PS51819"/>
    </source>
</evidence>